<feature type="signal peptide" evidence="2">
    <location>
        <begin position="1"/>
        <end position="26"/>
    </location>
</feature>
<dbReference type="PANTHER" id="PTHR30006">
    <property type="entry name" value="THIAMINE-BINDING PERIPLASMIC PROTEIN-RELATED"/>
    <property type="match status" value="1"/>
</dbReference>
<protein>
    <submittedName>
        <fullName evidence="3">Extracellular solute-binding protein</fullName>
    </submittedName>
</protein>
<feature type="chain" id="PRO_5021925645" evidence="2">
    <location>
        <begin position="27"/>
        <end position="352"/>
    </location>
</feature>
<dbReference type="Gene3D" id="3.40.190.10">
    <property type="entry name" value="Periplasmic binding protein-like II"/>
    <property type="match status" value="2"/>
</dbReference>
<reference evidence="3 4" key="1">
    <citation type="submission" date="2019-07" db="EMBL/GenBank/DDBJ databases">
        <authorList>
            <person name="Zhao L.H."/>
        </authorList>
    </citation>
    <scope>NUCLEOTIDE SEQUENCE [LARGE SCALE GENOMIC DNA]</scope>
    <source>
        <strain evidence="3 4">Co35</strain>
    </source>
</reference>
<dbReference type="PRINTS" id="PR00909">
    <property type="entry name" value="SPERMDNBNDNG"/>
</dbReference>
<gene>
    <name evidence="3" type="ORF">FNM00_00205</name>
</gene>
<organism evidence="3 4">
    <name type="scientific">Aeromicrobium piscarium</name>
    <dbReference type="NCBI Taxonomy" id="2590901"/>
    <lineage>
        <taxon>Bacteria</taxon>
        <taxon>Bacillati</taxon>
        <taxon>Actinomycetota</taxon>
        <taxon>Actinomycetes</taxon>
        <taxon>Propionibacteriales</taxon>
        <taxon>Nocardioidaceae</taxon>
        <taxon>Aeromicrobium</taxon>
    </lineage>
</organism>
<dbReference type="InterPro" id="IPR001188">
    <property type="entry name" value="Sperm_putr-bd"/>
</dbReference>
<dbReference type="PANTHER" id="PTHR30006:SF2">
    <property type="entry name" value="ABC TRANSPORTER SUBSTRATE-BINDING PROTEIN"/>
    <property type="match status" value="1"/>
</dbReference>
<name>A0A554SNY0_9ACTN</name>
<keyword evidence="1 2" id="KW-0732">Signal</keyword>
<evidence type="ECO:0000256" key="1">
    <source>
        <dbReference type="ARBA" id="ARBA00022729"/>
    </source>
</evidence>
<dbReference type="GO" id="GO:0015888">
    <property type="term" value="P:thiamine transport"/>
    <property type="evidence" value="ECO:0007669"/>
    <property type="project" value="TreeGrafter"/>
</dbReference>
<keyword evidence="4" id="KW-1185">Reference proteome</keyword>
<dbReference type="EMBL" id="VLNT01000001">
    <property type="protein sequence ID" value="TSD68054.1"/>
    <property type="molecule type" value="Genomic_DNA"/>
</dbReference>
<dbReference type="PROSITE" id="PS51257">
    <property type="entry name" value="PROKAR_LIPOPROTEIN"/>
    <property type="match status" value="1"/>
</dbReference>
<dbReference type="Pfam" id="PF13416">
    <property type="entry name" value="SBP_bac_8"/>
    <property type="match status" value="1"/>
</dbReference>
<dbReference type="AlphaFoldDB" id="A0A554SNY0"/>
<evidence type="ECO:0000313" key="4">
    <source>
        <dbReference type="Proteomes" id="UP000316988"/>
    </source>
</evidence>
<dbReference type="GO" id="GO:0030976">
    <property type="term" value="F:thiamine pyrophosphate binding"/>
    <property type="evidence" value="ECO:0007669"/>
    <property type="project" value="TreeGrafter"/>
</dbReference>
<dbReference type="OrthoDB" id="9770625at2"/>
<evidence type="ECO:0000256" key="2">
    <source>
        <dbReference type="SAM" id="SignalP"/>
    </source>
</evidence>
<dbReference type="GO" id="GO:0030975">
    <property type="term" value="F:thiamine binding"/>
    <property type="evidence" value="ECO:0007669"/>
    <property type="project" value="TreeGrafter"/>
</dbReference>
<dbReference type="GO" id="GO:0015846">
    <property type="term" value="P:polyamine transport"/>
    <property type="evidence" value="ECO:0007669"/>
    <property type="project" value="InterPro"/>
</dbReference>
<dbReference type="GO" id="GO:0019808">
    <property type="term" value="F:polyamine binding"/>
    <property type="evidence" value="ECO:0007669"/>
    <property type="project" value="InterPro"/>
</dbReference>
<comment type="caution">
    <text evidence="3">The sequence shown here is derived from an EMBL/GenBank/DDBJ whole genome shotgun (WGS) entry which is preliminary data.</text>
</comment>
<proteinExistence type="predicted"/>
<sequence length="352" mass="37291">MRNVMRSLPRRLTATIAAAPVAVVLAACGGSGDDDATTLSLSHWGGIWEEGVTAIEPGLTEATGITIKGAADGQNGLTKIQQLPTAYDAALLTADKAAVGLQDGTLQPIDTSRIENLDTIPDAVLDGLMVDGELAAVPISYGAQGILYREDLLGKKLTSWADLWDPGLENNLAIGALPSVAGVFVLQAGGEAFGDGPDDLEAGWEAMEELRPNVQYQYTLSSDPLSKLADGSLLATVTFADLGVDLADSGVTTLIPEEGTNWSVQPVGIPAEAENVDAAYDFINYMLSDEAQSTWVEATHVAPASQAAELPAEISDQLLETDEVAARLWPIDWLQIGTEIQDWTVRWQELFS</sequence>
<dbReference type="SUPFAM" id="SSF53850">
    <property type="entry name" value="Periplasmic binding protein-like II"/>
    <property type="match status" value="1"/>
</dbReference>
<dbReference type="InterPro" id="IPR006059">
    <property type="entry name" value="SBP"/>
</dbReference>
<evidence type="ECO:0000313" key="3">
    <source>
        <dbReference type="EMBL" id="TSD68054.1"/>
    </source>
</evidence>
<accession>A0A554SNY0</accession>
<dbReference type="GO" id="GO:0030288">
    <property type="term" value="C:outer membrane-bounded periplasmic space"/>
    <property type="evidence" value="ECO:0007669"/>
    <property type="project" value="TreeGrafter"/>
</dbReference>
<dbReference type="Proteomes" id="UP000316988">
    <property type="component" value="Unassembled WGS sequence"/>
</dbReference>